<accession>A0A914WX56</accession>
<feature type="compositionally biased region" description="Polar residues" evidence="1">
    <location>
        <begin position="50"/>
        <end position="59"/>
    </location>
</feature>
<feature type="region of interest" description="Disordered" evidence="1">
    <location>
        <begin position="1"/>
        <end position="80"/>
    </location>
</feature>
<evidence type="ECO:0000313" key="3">
    <source>
        <dbReference type="WBParaSite" id="PSAMB.scaffold559size47208.g7037.t1"/>
    </source>
</evidence>
<evidence type="ECO:0000313" key="2">
    <source>
        <dbReference type="Proteomes" id="UP000887566"/>
    </source>
</evidence>
<evidence type="ECO:0000256" key="1">
    <source>
        <dbReference type="SAM" id="MobiDB-lite"/>
    </source>
</evidence>
<dbReference type="AlphaFoldDB" id="A0A914WX56"/>
<feature type="region of interest" description="Disordered" evidence="1">
    <location>
        <begin position="177"/>
        <end position="204"/>
    </location>
</feature>
<dbReference type="WBParaSite" id="PSAMB.scaffold559size47208.g7037.t1">
    <property type="protein sequence ID" value="PSAMB.scaffold559size47208.g7037.t1"/>
    <property type="gene ID" value="PSAMB.scaffold559size47208.g7037"/>
</dbReference>
<keyword evidence="2" id="KW-1185">Reference proteome</keyword>
<reference evidence="3" key="1">
    <citation type="submission" date="2022-11" db="UniProtKB">
        <authorList>
            <consortium name="WormBaseParasite"/>
        </authorList>
    </citation>
    <scope>IDENTIFICATION</scope>
</reference>
<sequence>MSTNEVRRRRRLPPIANGNSVDERCSASAGQAGYPPSAMTFDSTKHFTARKTTTNSSGRRTACARTDGAGRVKATNDRSESHPRLLIADGSTDALRSHPAHSSAVVAQLALTHGPRPSPGARKKEHCRRSEIRYTPAVWSVTWGRSRDTRPDRPRLVTKRRFMCDAIVTPDREIDHTKLVSTAKKPPNAANATDQISAPADRDQ</sequence>
<organism evidence="2 3">
    <name type="scientific">Plectus sambesii</name>
    <dbReference type="NCBI Taxonomy" id="2011161"/>
    <lineage>
        <taxon>Eukaryota</taxon>
        <taxon>Metazoa</taxon>
        <taxon>Ecdysozoa</taxon>
        <taxon>Nematoda</taxon>
        <taxon>Chromadorea</taxon>
        <taxon>Plectida</taxon>
        <taxon>Plectina</taxon>
        <taxon>Plectoidea</taxon>
        <taxon>Plectidae</taxon>
        <taxon>Plectus</taxon>
    </lineage>
</organism>
<name>A0A914WX56_9BILA</name>
<feature type="compositionally biased region" description="Basic and acidic residues" evidence="1">
    <location>
        <begin position="68"/>
        <end position="80"/>
    </location>
</feature>
<dbReference type="Proteomes" id="UP000887566">
    <property type="component" value="Unplaced"/>
</dbReference>
<protein>
    <submittedName>
        <fullName evidence="3">Uncharacterized protein</fullName>
    </submittedName>
</protein>
<proteinExistence type="predicted"/>